<protein>
    <recommendedName>
        <fullName evidence="1">DUF4367 domain-containing protein</fullName>
    </recommendedName>
</protein>
<dbReference type="InterPro" id="IPR025377">
    <property type="entry name" value="DUF4367"/>
</dbReference>
<organism evidence="2">
    <name type="scientific">human gut metagenome</name>
    <dbReference type="NCBI Taxonomy" id="408170"/>
    <lineage>
        <taxon>unclassified sequences</taxon>
        <taxon>metagenomes</taxon>
        <taxon>organismal metagenomes</taxon>
    </lineage>
</organism>
<dbReference type="AlphaFoldDB" id="K1TML0"/>
<gene>
    <name evidence="2" type="ORF">OBE_05404</name>
</gene>
<sequence length="115" mass="12907">PVSTFHITPSYIPSGFSQIESSGESTGRYYGQFQNSEGDWFSLRVLPVENSQVTSLDSEFSSYYSISFDNNQAIWGIMDDDSNTLLWESSTLSFQVRGNLSITELIKISEGIEIQ</sequence>
<dbReference type="Pfam" id="PF14285">
    <property type="entry name" value="DUF4367"/>
    <property type="match status" value="1"/>
</dbReference>
<name>K1TML0_9ZZZZ</name>
<evidence type="ECO:0000313" key="2">
    <source>
        <dbReference type="EMBL" id="EKC67525.1"/>
    </source>
</evidence>
<reference evidence="2" key="1">
    <citation type="journal article" date="2013" name="Environ. Microbiol.">
        <title>Microbiota from the distal guts of lean and obese adolescents exhibit partial functional redundancy besides clear differences in community structure.</title>
        <authorList>
            <person name="Ferrer M."/>
            <person name="Ruiz A."/>
            <person name="Lanza F."/>
            <person name="Haange S.B."/>
            <person name="Oberbach A."/>
            <person name="Till H."/>
            <person name="Bargiela R."/>
            <person name="Campoy C."/>
            <person name="Segura M.T."/>
            <person name="Richter M."/>
            <person name="von Bergen M."/>
            <person name="Seifert J."/>
            <person name="Suarez A."/>
        </authorList>
    </citation>
    <scope>NUCLEOTIDE SEQUENCE</scope>
</reference>
<feature type="domain" description="DUF4367" evidence="1">
    <location>
        <begin position="7"/>
        <end position="112"/>
    </location>
</feature>
<evidence type="ECO:0000259" key="1">
    <source>
        <dbReference type="Pfam" id="PF14285"/>
    </source>
</evidence>
<accession>K1TML0</accession>
<proteinExistence type="predicted"/>
<comment type="caution">
    <text evidence="2">The sequence shown here is derived from an EMBL/GenBank/DDBJ whole genome shotgun (WGS) entry which is preliminary data.</text>
</comment>
<dbReference type="EMBL" id="AJWZ01003691">
    <property type="protein sequence ID" value="EKC67525.1"/>
    <property type="molecule type" value="Genomic_DNA"/>
</dbReference>
<feature type="non-terminal residue" evidence="2">
    <location>
        <position position="1"/>
    </location>
</feature>